<accession>A0A7I7SC19</accession>
<comment type="caution">
    <text evidence="1">The sequence shown here is derived from an EMBL/GenBank/DDBJ whole genome shotgun (WGS) entry which is preliminary data.</text>
</comment>
<reference evidence="1 2" key="1">
    <citation type="submission" date="2017-04" db="EMBL/GenBank/DDBJ databases">
        <title>The new phylogeny of genus Mycobacterium.</title>
        <authorList>
            <person name="Tortoli E."/>
            <person name="Trovato A."/>
            <person name="Cirillo D.M."/>
        </authorList>
    </citation>
    <scope>NUCLEOTIDE SEQUENCE [LARGE SCALE GENOMIC DNA]</scope>
    <source>
        <strain evidence="1 2">KCTC 19819</strain>
    </source>
</reference>
<protein>
    <submittedName>
        <fullName evidence="1">Uncharacterized protein</fullName>
    </submittedName>
</protein>
<name>A0A7I7SC19_9MYCO</name>
<proteinExistence type="predicted"/>
<dbReference type="Proteomes" id="UP000193577">
    <property type="component" value="Unassembled WGS sequence"/>
</dbReference>
<evidence type="ECO:0000313" key="1">
    <source>
        <dbReference type="EMBL" id="OSC32856.1"/>
    </source>
</evidence>
<organism evidence="1 2">
    <name type="scientific">Mycolicibacillus koreensis</name>
    <dbReference type="NCBI Taxonomy" id="1069220"/>
    <lineage>
        <taxon>Bacteria</taxon>
        <taxon>Bacillati</taxon>
        <taxon>Actinomycetota</taxon>
        <taxon>Actinomycetes</taxon>
        <taxon>Mycobacteriales</taxon>
        <taxon>Mycobacteriaceae</taxon>
        <taxon>Mycolicibacillus</taxon>
    </lineage>
</organism>
<dbReference type="AlphaFoldDB" id="A0A7I7SC19"/>
<dbReference type="EMBL" id="NCXO01000032">
    <property type="protein sequence ID" value="OSC32856.1"/>
    <property type="molecule type" value="Genomic_DNA"/>
</dbReference>
<evidence type="ECO:0000313" key="2">
    <source>
        <dbReference type="Proteomes" id="UP000193577"/>
    </source>
</evidence>
<gene>
    <name evidence="1" type="ORF">B8W67_14150</name>
</gene>
<dbReference type="RefSeq" id="WP_085304599.1">
    <property type="nucleotide sequence ID" value="NZ_AP022594.1"/>
</dbReference>
<sequence length="100" mass="10639">MANELHLNIPGAMHNVAEMQKSLQIIDTEAADQLSAYKRLSDVMQGAGMEDADAYSIELHAAIGGIQDSVNGMTVATENACHETIDYDKVQAGSNMTGQA</sequence>
<keyword evidence="2" id="KW-1185">Reference proteome</keyword>